<feature type="region of interest" description="Disordered" evidence="6">
    <location>
        <begin position="1"/>
        <end position="190"/>
    </location>
</feature>
<dbReference type="InterPro" id="IPR013763">
    <property type="entry name" value="Cyclin-like_dom"/>
</dbReference>
<dbReference type="AlphaFoldDB" id="A0A0D7BL32"/>
<dbReference type="InterPro" id="IPR006671">
    <property type="entry name" value="Cyclin_N"/>
</dbReference>
<evidence type="ECO:0000256" key="4">
    <source>
        <dbReference type="RuleBase" id="RU000383"/>
    </source>
</evidence>
<dbReference type="Proteomes" id="UP000054007">
    <property type="component" value="Unassembled WGS sequence"/>
</dbReference>
<feature type="compositionally biased region" description="Basic and acidic residues" evidence="6">
    <location>
        <begin position="101"/>
        <end position="111"/>
    </location>
</feature>
<dbReference type="SMART" id="SM01332">
    <property type="entry name" value="Cyclin_C"/>
    <property type="match status" value="1"/>
</dbReference>
<feature type="domain" description="Cyclin-like" evidence="7">
    <location>
        <begin position="302"/>
        <end position="387"/>
    </location>
</feature>
<keyword evidence="5" id="KW-0175">Coiled coil</keyword>
<dbReference type="EMBL" id="KN880462">
    <property type="protein sequence ID" value="KIY70844.1"/>
    <property type="molecule type" value="Genomic_DNA"/>
</dbReference>
<dbReference type="OrthoDB" id="5590282at2759"/>
<gene>
    <name evidence="9" type="ORF">CYLTODRAFT_165030</name>
</gene>
<dbReference type="GO" id="GO:0051301">
    <property type="term" value="P:cell division"/>
    <property type="evidence" value="ECO:0007669"/>
    <property type="project" value="UniProtKB-KW"/>
</dbReference>
<dbReference type="SMART" id="SM00385">
    <property type="entry name" value="CYCLIN"/>
    <property type="match status" value="2"/>
</dbReference>
<dbReference type="InterPro" id="IPR039361">
    <property type="entry name" value="Cyclin"/>
</dbReference>
<dbReference type="Pfam" id="PF00134">
    <property type="entry name" value="Cyclin_N"/>
    <property type="match status" value="1"/>
</dbReference>
<dbReference type="STRING" id="1314674.A0A0D7BL32"/>
<protein>
    <submittedName>
        <fullName evidence="9">A/B/D/E cyclin</fullName>
    </submittedName>
</protein>
<dbReference type="PIRSF" id="PIRSF001771">
    <property type="entry name" value="Cyclin_A_B_D_E"/>
    <property type="match status" value="1"/>
</dbReference>
<dbReference type="Pfam" id="PF02984">
    <property type="entry name" value="Cyclin_C"/>
    <property type="match status" value="1"/>
</dbReference>
<keyword evidence="1" id="KW-0132">Cell division</keyword>
<accession>A0A0D7BL32</accession>
<evidence type="ECO:0000256" key="5">
    <source>
        <dbReference type="SAM" id="Coils"/>
    </source>
</evidence>
<evidence type="ECO:0000313" key="10">
    <source>
        <dbReference type="Proteomes" id="UP000054007"/>
    </source>
</evidence>
<feature type="domain" description="Cyclin-like" evidence="7">
    <location>
        <begin position="400"/>
        <end position="481"/>
    </location>
</feature>
<name>A0A0D7BL32_9AGAR</name>
<keyword evidence="2 4" id="KW-0195">Cyclin</keyword>
<feature type="compositionally biased region" description="Low complexity" evidence="6">
    <location>
        <begin position="25"/>
        <end position="37"/>
    </location>
</feature>
<sequence>MSSNIPIRRPVQRTVRGTVKDIENATSRAARITARTKALAEGDAKPVAPSKKIAESSAAPTSTSTITTATSSTTTTASMDLAGAKRKRGVLGDISGPNAGKDGKGKDKADNSKTGTTAAPSRTAPRRPLQTTAGTGRVVSGTRATSVRRKFTVASTDDETVEPEPVPPVRRSTSVAVERPVASASTSRAASLLTDEEEAARVSKKRHTIIEEQPLEPLEEQVEQEEESQLEADDVAAELQQQEERDWIDLDAPDAEDPLMVSEYVEEVCEYMREIERKTLPEADYLERHVDLDWHKRAVLLEWMLNVHTSYRCTGETWFIFVNIVDRFLSKRNSVSTSKLQLVGLSCFFIATKFEESVAPSIQNIVELATNQYTAAEILKAEQYVLKTLNWDLSFSGPMSFLRRGSKADDLDATSRTIAKYMLEVGSFDWKLIAVPSSMQAAASLYIGRLALGRTDWNPTLTHYAGYSEEELLPVVDALLCDILAPEEEQAHYLIKKWASRRNMKHLHA</sequence>
<dbReference type="GO" id="GO:0044772">
    <property type="term" value="P:mitotic cell cycle phase transition"/>
    <property type="evidence" value="ECO:0007669"/>
    <property type="project" value="InterPro"/>
</dbReference>
<evidence type="ECO:0000259" key="7">
    <source>
        <dbReference type="SMART" id="SM00385"/>
    </source>
</evidence>
<keyword evidence="10" id="KW-1185">Reference proteome</keyword>
<evidence type="ECO:0000259" key="8">
    <source>
        <dbReference type="SMART" id="SM01332"/>
    </source>
</evidence>
<dbReference type="InterPro" id="IPR036915">
    <property type="entry name" value="Cyclin-like_sf"/>
</dbReference>
<dbReference type="InterPro" id="IPR004367">
    <property type="entry name" value="Cyclin_C-dom"/>
</dbReference>
<evidence type="ECO:0000256" key="2">
    <source>
        <dbReference type="ARBA" id="ARBA00023127"/>
    </source>
</evidence>
<evidence type="ECO:0000256" key="1">
    <source>
        <dbReference type="ARBA" id="ARBA00022618"/>
    </source>
</evidence>
<reference evidence="9 10" key="1">
    <citation type="journal article" date="2015" name="Fungal Genet. Biol.">
        <title>Evolution of novel wood decay mechanisms in Agaricales revealed by the genome sequences of Fistulina hepatica and Cylindrobasidium torrendii.</title>
        <authorList>
            <person name="Floudas D."/>
            <person name="Held B.W."/>
            <person name="Riley R."/>
            <person name="Nagy L.G."/>
            <person name="Koehler G."/>
            <person name="Ransdell A.S."/>
            <person name="Younus H."/>
            <person name="Chow J."/>
            <person name="Chiniquy J."/>
            <person name="Lipzen A."/>
            <person name="Tritt A."/>
            <person name="Sun H."/>
            <person name="Haridas S."/>
            <person name="LaButti K."/>
            <person name="Ohm R.A."/>
            <person name="Kues U."/>
            <person name="Blanchette R.A."/>
            <person name="Grigoriev I.V."/>
            <person name="Minto R.E."/>
            <person name="Hibbett D.S."/>
        </authorList>
    </citation>
    <scope>NUCLEOTIDE SEQUENCE [LARGE SCALE GENOMIC DNA]</scope>
    <source>
        <strain evidence="9 10">FP15055 ss-10</strain>
    </source>
</reference>
<evidence type="ECO:0000256" key="3">
    <source>
        <dbReference type="ARBA" id="ARBA00023306"/>
    </source>
</evidence>
<feature type="domain" description="Cyclin C-terminal" evidence="8">
    <location>
        <begin position="396"/>
        <end position="509"/>
    </location>
</feature>
<comment type="similarity">
    <text evidence="4">Belongs to the cyclin family.</text>
</comment>
<dbReference type="Gene3D" id="1.10.472.10">
    <property type="entry name" value="Cyclin-like"/>
    <property type="match status" value="2"/>
</dbReference>
<organism evidence="9 10">
    <name type="scientific">Cylindrobasidium torrendii FP15055 ss-10</name>
    <dbReference type="NCBI Taxonomy" id="1314674"/>
    <lineage>
        <taxon>Eukaryota</taxon>
        <taxon>Fungi</taxon>
        <taxon>Dikarya</taxon>
        <taxon>Basidiomycota</taxon>
        <taxon>Agaricomycotina</taxon>
        <taxon>Agaricomycetes</taxon>
        <taxon>Agaricomycetidae</taxon>
        <taxon>Agaricales</taxon>
        <taxon>Marasmiineae</taxon>
        <taxon>Physalacriaceae</taxon>
        <taxon>Cylindrobasidium</taxon>
    </lineage>
</organism>
<feature type="compositionally biased region" description="Low complexity" evidence="6">
    <location>
        <begin position="56"/>
        <end position="78"/>
    </location>
</feature>
<dbReference type="SUPFAM" id="SSF47954">
    <property type="entry name" value="Cyclin-like"/>
    <property type="match status" value="2"/>
</dbReference>
<dbReference type="GO" id="GO:0016538">
    <property type="term" value="F:cyclin-dependent protein serine/threonine kinase regulator activity"/>
    <property type="evidence" value="ECO:0007669"/>
    <property type="project" value="InterPro"/>
</dbReference>
<keyword evidence="3" id="KW-0131">Cell cycle</keyword>
<dbReference type="FunFam" id="1.10.472.10:FF:000001">
    <property type="entry name" value="G2/mitotic-specific cyclin"/>
    <property type="match status" value="1"/>
</dbReference>
<evidence type="ECO:0000313" key="9">
    <source>
        <dbReference type="EMBL" id="KIY70844.1"/>
    </source>
</evidence>
<feature type="coiled-coil region" evidence="5">
    <location>
        <begin position="218"/>
        <end position="245"/>
    </location>
</feature>
<proteinExistence type="inferred from homology"/>
<dbReference type="InterPro" id="IPR046965">
    <property type="entry name" value="Cyclin_A/B-like"/>
</dbReference>
<evidence type="ECO:0000256" key="6">
    <source>
        <dbReference type="SAM" id="MobiDB-lite"/>
    </source>
</evidence>
<dbReference type="PANTHER" id="PTHR10177">
    <property type="entry name" value="CYCLINS"/>
    <property type="match status" value="1"/>
</dbReference>